<proteinExistence type="predicted"/>
<evidence type="ECO:0000313" key="1">
    <source>
        <dbReference type="EMBL" id="KRZ09078.1"/>
    </source>
</evidence>
<gene>
    <name evidence="1" type="ORF">T11_14578</name>
</gene>
<reference evidence="1" key="1">
    <citation type="submission" date="2015-01" db="EMBL/GenBank/DDBJ databases">
        <title>Evolution of Trichinella species and genotypes.</title>
        <authorList>
            <person name="Korhonen P.K."/>
            <person name="Edoardo P."/>
            <person name="Giuseppe L.R."/>
            <person name="Gasser R.B."/>
        </authorList>
    </citation>
    <scope>NUCLEOTIDE SEQUENCE [LARGE SCALE GENOMIC DNA]</scope>
    <source>
        <strain evidence="1">ISS1029</strain>
    </source>
</reference>
<dbReference type="EMBL" id="JYDP01000077">
    <property type="protein sequence ID" value="KRZ09078.1"/>
    <property type="molecule type" value="Genomic_DNA"/>
</dbReference>
<accession>A0A0V1HF46</accession>
<organism evidence="1 2">
    <name type="scientific">Trichinella zimbabwensis</name>
    <dbReference type="NCBI Taxonomy" id="268475"/>
    <lineage>
        <taxon>Eukaryota</taxon>
        <taxon>Metazoa</taxon>
        <taxon>Ecdysozoa</taxon>
        <taxon>Nematoda</taxon>
        <taxon>Enoplea</taxon>
        <taxon>Dorylaimia</taxon>
        <taxon>Trichinellida</taxon>
        <taxon>Trichinellidae</taxon>
        <taxon>Trichinella</taxon>
    </lineage>
</organism>
<comment type="caution">
    <text evidence="1">The sequence shown here is derived from an EMBL/GenBank/DDBJ whole genome shotgun (WGS) entry which is preliminary data.</text>
</comment>
<sequence>MNWQIDGNMQHTHKRVFISIIVCKVPFMLECQFMLCLCKLITFVSSLPPATELSSSVQRKYMQTCQLIYCEAI</sequence>
<evidence type="ECO:0000313" key="2">
    <source>
        <dbReference type="Proteomes" id="UP000055024"/>
    </source>
</evidence>
<dbReference type="AlphaFoldDB" id="A0A0V1HF46"/>
<keyword evidence="2" id="KW-1185">Reference proteome</keyword>
<name>A0A0V1HF46_9BILA</name>
<dbReference type="Proteomes" id="UP000055024">
    <property type="component" value="Unassembled WGS sequence"/>
</dbReference>
<protein>
    <submittedName>
        <fullName evidence="1">Uncharacterized protein</fullName>
    </submittedName>
</protein>